<evidence type="ECO:0008006" key="4">
    <source>
        <dbReference type="Google" id="ProtNLM"/>
    </source>
</evidence>
<reference evidence="2" key="1">
    <citation type="submission" date="2021-04" db="EMBL/GenBank/DDBJ databases">
        <authorList>
            <consortium name="Molecular Ecology Group"/>
        </authorList>
    </citation>
    <scope>NUCLEOTIDE SEQUENCE</scope>
</reference>
<dbReference type="Gene3D" id="3.10.100.10">
    <property type="entry name" value="Mannose-Binding Protein A, subunit A"/>
    <property type="match status" value="1"/>
</dbReference>
<dbReference type="CDD" id="cd00037">
    <property type="entry name" value="CLECT"/>
    <property type="match status" value="1"/>
</dbReference>
<protein>
    <recommendedName>
        <fullName evidence="4">C-type lectin domain-containing protein</fullName>
    </recommendedName>
</protein>
<accession>A0A8S3ZAQ7</accession>
<dbReference type="SUPFAM" id="SSF56436">
    <property type="entry name" value="C-type lectin-like"/>
    <property type="match status" value="1"/>
</dbReference>
<comment type="caution">
    <text evidence="2">The sequence shown here is derived from an EMBL/GenBank/DDBJ whole genome shotgun (WGS) entry which is preliminary data.</text>
</comment>
<gene>
    <name evidence="2" type="ORF">CUNI_LOCUS10836</name>
</gene>
<name>A0A8S3ZAQ7_9EUPU</name>
<dbReference type="InterPro" id="IPR016186">
    <property type="entry name" value="C-type_lectin-like/link_sf"/>
</dbReference>
<evidence type="ECO:0000313" key="3">
    <source>
        <dbReference type="Proteomes" id="UP000678393"/>
    </source>
</evidence>
<dbReference type="EMBL" id="CAJHNH020002002">
    <property type="protein sequence ID" value="CAG5125278.1"/>
    <property type="molecule type" value="Genomic_DNA"/>
</dbReference>
<keyword evidence="1" id="KW-0732">Signal</keyword>
<sequence length="203" mass="23261">MELRGCIMVLIVVMSLYQGMHGGRLPLSLYKRLYDDFLMNVFEMAYTMSEPFNLRSRRVYFLSTYLMQYAQALEACKALGGSIAEMNDPMEYTFVANFLRTYTRDSDEVFIAGYRTANEGSFISSVGVDMLSQIIAFDEGRGNRKSHGNSSLYTYFHPNRPRQQDKLPTCLSIERRGNILAMVNGRCADENYQRYLCEADISA</sequence>
<feature type="signal peptide" evidence="1">
    <location>
        <begin position="1"/>
        <end position="22"/>
    </location>
</feature>
<keyword evidence="3" id="KW-1185">Reference proteome</keyword>
<dbReference type="AlphaFoldDB" id="A0A8S3ZAQ7"/>
<evidence type="ECO:0000313" key="2">
    <source>
        <dbReference type="EMBL" id="CAG5125278.1"/>
    </source>
</evidence>
<feature type="chain" id="PRO_5035744188" description="C-type lectin domain-containing protein" evidence="1">
    <location>
        <begin position="23"/>
        <end position="203"/>
    </location>
</feature>
<evidence type="ECO:0000256" key="1">
    <source>
        <dbReference type="SAM" id="SignalP"/>
    </source>
</evidence>
<dbReference type="InterPro" id="IPR016187">
    <property type="entry name" value="CTDL_fold"/>
</dbReference>
<proteinExistence type="predicted"/>
<dbReference type="Proteomes" id="UP000678393">
    <property type="component" value="Unassembled WGS sequence"/>
</dbReference>
<organism evidence="2 3">
    <name type="scientific">Candidula unifasciata</name>
    <dbReference type="NCBI Taxonomy" id="100452"/>
    <lineage>
        <taxon>Eukaryota</taxon>
        <taxon>Metazoa</taxon>
        <taxon>Spiralia</taxon>
        <taxon>Lophotrochozoa</taxon>
        <taxon>Mollusca</taxon>
        <taxon>Gastropoda</taxon>
        <taxon>Heterobranchia</taxon>
        <taxon>Euthyneura</taxon>
        <taxon>Panpulmonata</taxon>
        <taxon>Eupulmonata</taxon>
        <taxon>Stylommatophora</taxon>
        <taxon>Helicina</taxon>
        <taxon>Helicoidea</taxon>
        <taxon>Geomitridae</taxon>
        <taxon>Candidula</taxon>
    </lineage>
</organism>